<dbReference type="InterPro" id="IPR013783">
    <property type="entry name" value="Ig-like_fold"/>
</dbReference>
<accession>A0A0R1XGF4</accession>
<keyword evidence="1" id="KW-0732">Signal</keyword>
<dbReference type="Pfam" id="PF16403">
    <property type="entry name" value="Bact_surface_Ig-like"/>
    <property type="match status" value="1"/>
</dbReference>
<proteinExistence type="predicted"/>
<protein>
    <recommendedName>
        <fullName evidence="2">Pesticidal crystal protein Cry22Aa Ig-like domain-containing protein</fullName>
    </recommendedName>
</protein>
<dbReference type="eggNOG" id="ENOG5030B33">
    <property type="taxonomic scope" value="Bacteria"/>
</dbReference>
<dbReference type="OrthoDB" id="2329985at2"/>
<dbReference type="InterPro" id="IPR032179">
    <property type="entry name" value="Cry22Aa_Ig-like"/>
</dbReference>
<dbReference type="EMBL" id="AZFW01000047">
    <property type="protein sequence ID" value="KRM27540.1"/>
    <property type="molecule type" value="Genomic_DNA"/>
</dbReference>
<reference evidence="3 4" key="1">
    <citation type="journal article" date="2015" name="Genome Announc.">
        <title>Expanding the biotechnology potential of lactobacilli through comparative genomics of 213 strains and associated genera.</title>
        <authorList>
            <person name="Sun Z."/>
            <person name="Harris H.M."/>
            <person name="McCann A."/>
            <person name="Guo C."/>
            <person name="Argimon S."/>
            <person name="Zhang W."/>
            <person name="Yang X."/>
            <person name="Jeffery I.B."/>
            <person name="Cooney J.C."/>
            <person name="Kagawa T.F."/>
            <person name="Liu W."/>
            <person name="Song Y."/>
            <person name="Salvetti E."/>
            <person name="Wrobel A."/>
            <person name="Rasinkangas P."/>
            <person name="Parkhill J."/>
            <person name="Rea M.C."/>
            <person name="O'Sullivan O."/>
            <person name="Ritari J."/>
            <person name="Douillard F.P."/>
            <person name="Paul Ross R."/>
            <person name="Yang R."/>
            <person name="Briner A.E."/>
            <person name="Felis G.E."/>
            <person name="de Vos W.M."/>
            <person name="Barrangou R."/>
            <person name="Klaenhammer T.R."/>
            <person name="Caufield P.W."/>
            <person name="Cui Y."/>
            <person name="Zhang H."/>
            <person name="O'Toole P.W."/>
        </authorList>
    </citation>
    <scope>NUCLEOTIDE SEQUENCE [LARGE SCALE GENOMIC DNA]</scope>
    <source>
        <strain evidence="3 4">DSM 16991</strain>
    </source>
</reference>
<comment type="caution">
    <text evidence="3">The sequence shown here is derived from an EMBL/GenBank/DDBJ whole genome shotgun (WGS) entry which is preliminary data.</text>
</comment>
<evidence type="ECO:0000259" key="2">
    <source>
        <dbReference type="Pfam" id="PF16403"/>
    </source>
</evidence>
<dbReference type="Gene3D" id="2.60.40.10">
    <property type="entry name" value="Immunoglobulins"/>
    <property type="match status" value="1"/>
</dbReference>
<name>A0A0R1XGF4_9LACO</name>
<evidence type="ECO:0000313" key="3">
    <source>
        <dbReference type="EMBL" id="KRM27540.1"/>
    </source>
</evidence>
<feature type="chain" id="PRO_5038784832" description="Pesticidal crystal protein Cry22Aa Ig-like domain-containing protein" evidence="1">
    <location>
        <begin position="25"/>
        <end position="601"/>
    </location>
</feature>
<sequence length="601" mass="63730">MKNTKYVGLVAAALLAVAPVAAPAVTATVAQGNGTAQAAAKTVPYFEIGSVTYQSGVTLDVLNKNQIYDTSESGDDIFTAVLAQAKKDLVTDPVLTAYYTSDAGKKTALKFGAGQFDRGTYTYAKLGKYVDSLDKAGKTTIPFTVTNPDTDEKATVNITVTVRDSAKAPYIKNAGKAYIEKGASFDPTAGVGFYENEDDLTNLGTSAYTIDQSNLDRNTPGDYTITYTVKNTAGLTRVLKRAVTVMGDSVPVFTYQSAKNTTKTYKNGEAVALNDADAKALTFKKNVSFDDITAALKALVSEDGNLTATYTHYFKPGDSSTTDHYTVTPKLTSQFSSNDAVRDVIDSTASDASYDVPVTVRNGNDDKVSVKVPVVVGTPAALTQTNKDQVVYINADTTAQLYSDKGTTKAISGRTLSAGSAWKSPAVVTDASGKIVAYNLGGNQYVKASDVSTSSANIAYQVKTQTVAIGNQSGAQLYSDPTTSNAISGRTLGYATSWVSYKEVYNNGTLIAYNLGGNQYIKASDVTNDQSQAASGVFTISVPSHPTWGTAFYNDSLQAKGILPGGSKWKVFAIKTLGDGKQYYNLGGNQWIRADYGRLTK</sequence>
<gene>
    <name evidence="3" type="ORF">FC91_GL002456</name>
</gene>
<dbReference type="PATRIC" id="fig|1122147.4.peg.2537"/>
<organism evidence="3 4">
    <name type="scientific">Schleiferilactobacillus harbinensis DSM 16991</name>
    <dbReference type="NCBI Taxonomy" id="1122147"/>
    <lineage>
        <taxon>Bacteria</taxon>
        <taxon>Bacillati</taxon>
        <taxon>Bacillota</taxon>
        <taxon>Bacilli</taxon>
        <taxon>Lactobacillales</taxon>
        <taxon>Lactobacillaceae</taxon>
        <taxon>Schleiferilactobacillus</taxon>
    </lineage>
</organism>
<feature type="signal peptide" evidence="1">
    <location>
        <begin position="1"/>
        <end position="24"/>
    </location>
</feature>
<dbReference type="AlphaFoldDB" id="A0A0R1XGF4"/>
<evidence type="ECO:0000313" key="4">
    <source>
        <dbReference type="Proteomes" id="UP000050949"/>
    </source>
</evidence>
<evidence type="ECO:0000256" key="1">
    <source>
        <dbReference type="SAM" id="SignalP"/>
    </source>
</evidence>
<dbReference type="Proteomes" id="UP000050949">
    <property type="component" value="Unassembled WGS sequence"/>
</dbReference>
<dbReference type="RefSeq" id="WP_027829310.1">
    <property type="nucleotide sequence ID" value="NZ_AUEH01000052.1"/>
</dbReference>
<feature type="domain" description="Pesticidal crystal protein Cry22Aa Ig-like" evidence="2">
    <location>
        <begin position="174"/>
        <end position="245"/>
    </location>
</feature>